<name>A0A0P0VQG9_ORYSJ</name>
<reference evidence="1 2" key="3">
    <citation type="journal article" date="2013" name="Rice">
        <title>Improvement of the Oryza sativa Nipponbare reference genome using next generation sequence and optical map data.</title>
        <authorList>
            <person name="Kawahara Y."/>
            <person name="de la Bastide M."/>
            <person name="Hamilton J.P."/>
            <person name="Kanamori H."/>
            <person name="McCombie W.R."/>
            <person name="Ouyang S."/>
            <person name="Schwartz D.C."/>
            <person name="Tanaka T."/>
            <person name="Wu J."/>
            <person name="Zhou S."/>
            <person name="Childs K.L."/>
            <person name="Davidson R.M."/>
            <person name="Lin H."/>
            <person name="Quesada-Ocampo L."/>
            <person name="Vaillancourt B."/>
            <person name="Sakai H."/>
            <person name="Lee S.S."/>
            <person name="Kim J."/>
            <person name="Numa H."/>
            <person name="Itoh T."/>
            <person name="Buell C.R."/>
            <person name="Matsumoto T."/>
        </authorList>
    </citation>
    <scope>NUCLEOTIDE SEQUENCE [LARGE SCALE GENOMIC DNA]</scope>
    <source>
        <strain evidence="2">cv. Nipponbare</strain>
    </source>
</reference>
<accession>A0A0P0VQG9</accession>
<protein>
    <submittedName>
        <fullName evidence="1">Os02g0790500 protein</fullName>
    </submittedName>
</protein>
<dbReference type="EMBL" id="AP014958">
    <property type="protein sequence ID" value="BAS81311.1"/>
    <property type="molecule type" value="Genomic_DNA"/>
</dbReference>
<evidence type="ECO:0000313" key="1">
    <source>
        <dbReference type="EMBL" id="BAS81311.1"/>
    </source>
</evidence>
<organism evidence="1 2">
    <name type="scientific">Oryza sativa subsp. japonica</name>
    <name type="common">Rice</name>
    <dbReference type="NCBI Taxonomy" id="39947"/>
    <lineage>
        <taxon>Eukaryota</taxon>
        <taxon>Viridiplantae</taxon>
        <taxon>Streptophyta</taxon>
        <taxon>Embryophyta</taxon>
        <taxon>Tracheophyta</taxon>
        <taxon>Spermatophyta</taxon>
        <taxon>Magnoliopsida</taxon>
        <taxon>Liliopsida</taxon>
        <taxon>Poales</taxon>
        <taxon>Poaceae</taxon>
        <taxon>BOP clade</taxon>
        <taxon>Oryzoideae</taxon>
        <taxon>Oryzeae</taxon>
        <taxon>Oryzinae</taxon>
        <taxon>Oryza</taxon>
        <taxon>Oryza sativa</taxon>
    </lineage>
</organism>
<keyword evidence="2" id="KW-1185">Reference proteome</keyword>
<feature type="non-terminal residue" evidence="1">
    <location>
        <position position="1"/>
    </location>
</feature>
<dbReference type="Proteomes" id="UP000059680">
    <property type="component" value="Chromosome 2"/>
</dbReference>
<dbReference type="ExpressionAtlas" id="A0A0P0VQG9">
    <property type="expression patterns" value="baseline and differential"/>
</dbReference>
<dbReference type="Gramene" id="Os02t0790500-01">
    <property type="protein sequence ID" value="Os02t0790500-01"/>
    <property type="gene ID" value="Os02g0790500"/>
</dbReference>
<reference evidence="1 2" key="2">
    <citation type="journal article" date="2013" name="Plant Cell Physiol.">
        <title>Rice Annotation Project Database (RAP-DB): an integrative and interactive database for rice genomics.</title>
        <authorList>
            <person name="Sakai H."/>
            <person name="Lee S.S."/>
            <person name="Tanaka T."/>
            <person name="Numa H."/>
            <person name="Kim J."/>
            <person name="Kawahara Y."/>
            <person name="Wakimoto H."/>
            <person name="Yang C.C."/>
            <person name="Iwamoto M."/>
            <person name="Abe T."/>
            <person name="Yamada Y."/>
            <person name="Muto A."/>
            <person name="Inokuchi H."/>
            <person name="Ikemura T."/>
            <person name="Matsumoto T."/>
            <person name="Sasaki T."/>
            <person name="Itoh T."/>
        </authorList>
    </citation>
    <scope>NUCLEOTIDE SEQUENCE [LARGE SCALE GENOMIC DNA]</scope>
    <source>
        <strain evidence="2">cv. Nipponbare</strain>
    </source>
</reference>
<proteinExistence type="predicted"/>
<sequence>VRSYPPPRPSRLRPFPSFRFIGVVRRRVGFSSSLDATWRRRVVRRVHEPVIFFCFGDAFALLPQPPRPRCRGGRRGAIAAAKASAAAGLVRRLTVTETGIILHSIKTKEEIPITNGKDDDDSVRVV</sequence>
<reference evidence="2" key="1">
    <citation type="journal article" date="2005" name="Nature">
        <title>The map-based sequence of the rice genome.</title>
        <authorList>
            <consortium name="International rice genome sequencing project (IRGSP)"/>
            <person name="Matsumoto T."/>
            <person name="Wu J."/>
            <person name="Kanamori H."/>
            <person name="Katayose Y."/>
            <person name="Fujisawa M."/>
            <person name="Namiki N."/>
            <person name="Mizuno H."/>
            <person name="Yamamoto K."/>
            <person name="Antonio B.A."/>
            <person name="Baba T."/>
            <person name="Sakata K."/>
            <person name="Nagamura Y."/>
            <person name="Aoki H."/>
            <person name="Arikawa K."/>
            <person name="Arita K."/>
            <person name="Bito T."/>
            <person name="Chiden Y."/>
            <person name="Fujitsuka N."/>
            <person name="Fukunaka R."/>
            <person name="Hamada M."/>
            <person name="Harada C."/>
            <person name="Hayashi A."/>
            <person name="Hijishita S."/>
            <person name="Honda M."/>
            <person name="Hosokawa S."/>
            <person name="Ichikawa Y."/>
            <person name="Idonuma A."/>
            <person name="Iijima M."/>
            <person name="Ikeda M."/>
            <person name="Ikeno M."/>
            <person name="Ito K."/>
            <person name="Ito S."/>
            <person name="Ito T."/>
            <person name="Ito Y."/>
            <person name="Ito Y."/>
            <person name="Iwabuchi A."/>
            <person name="Kamiya K."/>
            <person name="Karasawa W."/>
            <person name="Kurita K."/>
            <person name="Katagiri S."/>
            <person name="Kikuta A."/>
            <person name="Kobayashi H."/>
            <person name="Kobayashi N."/>
            <person name="Machita K."/>
            <person name="Maehara T."/>
            <person name="Masukawa M."/>
            <person name="Mizubayashi T."/>
            <person name="Mukai Y."/>
            <person name="Nagasaki H."/>
            <person name="Nagata Y."/>
            <person name="Naito S."/>
            <person name="Nakashima M."/>
            <person name="Nakama Y."/>
            <person name="Nakamichi Y."/>
            <person name="Nakamura M."/>
            <person name="Meguro A."/>
            <person name="Negishi M."/>
            <person name="Ohta I."/>
            <person name="Ohta T."/>
            <person name="Okamoto M."/>
            <person name="Ono N."/>
            <person name="Saji S."/>
            <person name="Sakaguchi M."/>
            <person name="Sakai K."/>
            <person name="Shibata M."/>
            <person name="Shimokawa T."/>
            <person name="Song J."/>
            <person name="Takazaki Y."/>
            <person name="Terasawa K."/>
            <person name="Tsugane M."/>
            <person name="Tsuji K."/>
            <person name="Ueda S."/>
            <person name="Waki K."/>
            <person name="Yamagata H."/>
            <person name="Yamamoto M."/>
            <person name="Yamamoto S."/>
            <person name="Yamane H."/>
            <person name="Yoshiki S."/>
            <person name="Yoshihara R."/>
            <person name="Yukawa K."/>
            <person name="Zhong H."/>
            <person name="Yano M."/>
            <person name="Yuan Q."/>
            <person name="Ouyang S."/>
            <person name="Liu J."/>
            <person name="Jones K.M."/>
            <person name="Gansberger K."/>
            <person name="Moffat K."/>
            <person name="Hill J."/>
            <person name="Bera J."/>
            <person name="Fadrosh D."/>
            <person name="Jin S."/>
            <person name="Johri S."/>
            <person name="Kim M."/>
            <person name="Overton L."/>
            <person name="Reardon M."/>
            <person name="Tsitrin T."/>
            <person name="Vuong H."/>
            <person name="Weaver B."/>
            <person name="Ciecko A."/>
            <person name="Tallon L."/>
            <person name="Jackson J."/>
            <person name="Pai G."/>
            <person name="Aken S.V."/>
            <person name="Utterback T."/>
            <person name="Reidmuller S."/>
            <person name="Feldblyum T."/>
            <person name="Hsiao J."/>
            <person name="Zismann V."/>
            <person name="Iobst S."/>
            <person name="de Vazeille A.R."/>
            <person name="Buell C.R."/>
            <person name="Ying K."/>
            <person name="Li Y."/>
            <person name="Lu T."/>
            <person name="Huang Y."/>
            <person name="Zhao Q."/>
            <person name="Feng Q."/>
            <person name="Zhang L."/>
            <person name="Zhu J."/>
            <person name="Weng Q."/>
            <person name="Mu J."/>
            <person name="Lu Y."/>
            <person name="Fan D."/>
            <person name="Liu Y."/>
            <person name="Guan J."/>
            <person name="Zhang Y."/>
            <person name="Yu S."/>
            <person name="Liu X."/>
            <person name="Zhang Y."/>
            <person name="Hong G."/>
            <person name="Han B."/>
            <person name="Choisne N."/>
            <person name="Demange N."/>
            <person name="Orjeda G."/>
            <person name="Samain S."/>
            <person name="Cattolico L."/>
            <person name="Pelletier E."/>
            <person name="Couloux A."/>
            <person name="Segurens B."/>
            <person name="Wincker P."/>
            <person name="D'Hont A."/>
            <person name="Scarpelli C."/>
            <person name="Weissenbach J."/>
            <person name="Salanoubat M."/>
            <person name="Quetier F."/>
            <person name="Yu Y."/>
            <person name="Kim H.R."/>
            <person name="Rambo T."/>
            <person name="Currie J."/>
            <person name="Collura K."/>
            <person name="Luo M."/>
            <person name="Yang T."/>
            <person name="Ammiraju J.S.S."/>
            <person name="Engler F."/>
            <person name="Soderlund C."/>
            <person name="Wing R.A."/>
            <person name="Palmer L.E."/>
            <person name="de la Bastide M."/>
            <person name="Spiegel L."/>
            <person name="Nascimento L."/>
            <person name="Zutavern T."/>
            <person name="O'Shaughnessy A."/>
            <person name="Dike S."/>
            <person name="Dedhia N."/>
            <person name="Preston R."/>
            <person name="Balija V."/>
            <person name="McCombie W.R."/>
            <person name="Chow T."/>
            <person name="Chen H."/>
            <person name="Chung M."/>
            <person name="Chen C."/>
            <person name="Shaw J."/>
            <person name="Wu H."/>
            <person name="Hsiao K."/>
            <person name="Chao Y."/>
            <person name="Chu M."/>
            <person name="Cheng C."/>
            <person name="Hour A."/>
            <person name="Lee P."/>
            <person name="Lin S."/>
            <person name="Lin Y."/>
            <person name="Liou J."/>
            <person name="Liu S."/>
            <person name="Hsing Y."/>
            <person name="Raghuvanshi S."/>
            <person name="Mohanty A."/>
            <person name="Bharti A.K."/>
            <person name="Gaur A."/>
            <person name="Gupta V."/>
            <person name="Kumar D."/>
            <person name="Ravi V."/>
            <person name="Vij S."/>
            <person name="Kapur A."/>
            <person name="Khurana P."/>
            <person name="Khurana P."/>
            <person name="Khurana J.P."/>
            <person name="Tyagi A.K."/>
            <person name="Gaikwad K."/>
            <person name="Singh A."/>
            <person name="Dalal V."/>
            <person name="Srivastava S."/>
            <person name="Dixit A."/>
            <person name="Pal A.K."/>
            <person name="Ghazi I.A."/>
            <person name="Yadav M."/>
            <person name="Pandit A."/>
            <person name="Bhargava A."/>
            <person name="Sureshbabu K."/>
            <person name="Batra K."/>
            <person name="Sharma T.R."/>
            <person name="Mohapatra T."/>
            <person name="Singh N.K."/>
            <person name="Messing J."/>
            <person name="Nelson A.B."/>
            <person name="Fuks G."/>
            <person name="Kavchok S."/>
            <person name="Keizer G."/>
            <person name="Linton E."/>
            <person name="Llaca V."/>
            <person name="Song R."/>
            <person name="Tanyolac B."/>
            <person name="Young S."/>
            <person name="Ho-Il K."/>
            <person name="Hahn J.H."/>
            <person name="Sangsakoo G."/>
            <person name="Vanavichit A."/>
            <person name="de Mattos Luiz.A.T."/>
            <person name="Zimmer P.D."/>
            <person name="Malone G."/>
            <person name="Dellagostin O."/>
            <person name="de Oliveira A.C."/>
            <person name="Bevan M."/>
            <person name="Bancroft I."/>
            <person name="Minx P."/>
            <person name="Cordum H."/>
            <person name="Wilson R."/>
            <person name="Cheng Z."/>
            <person name="Jin W."/>
            <person name="Jiang J."/>
            <person name="Leong S.A."/>
            <person name="Iwama H."/>
            <person name="Gojobori T."/>
            <person name="Itoh T."/>
            <person name="Niimura Y."/>
            <person name="Fujii Y."/>
            <person name="Habara T."/>
            <person name="Sakai H."/>
            <person name="Sato Y."/>
            <person name="Wilson G."/>
            <person name="Kumar K."/>
            <person name="McCouch S."/>
            <person name="Juretic N."/>
            <person name="Hoen D."/>
            <person name="Wright S."/>
            <person name="Bruskiewich R."/>
            <person name="Bureau T."/>
            <person name="Miyao A."/>
            <person name="Hirochika H."/>
            <person name="Nishikawa T."/>
            <person name="Kadowaki K."/>
            <person name="Sugiura M."/>
            <person name="Burr B."/>
            <person name="Sasaki T."/>
        </authorList>
    </citation>
    <scope>NUCLEOTIDE SEQUENCE [LARGE SCALE GENOMIC DNA]</scope>
    <source>
        <strain evidence="2">cv. Nipponbare</strain>
    </source>
</reference>
<dbReference type="AlphaFoldDB" id="A0A0P0VQG9"/>
<evidence type="ECO:0000313" key="2">
    <source>
        <dbReference type="Proteomes" id="UP000059680"/>
    </source>
</evidence>
<gene>
    <name evidence="1" type="ordered locus">Os02g0790500</name>
    <name evidence="1" type="ORF">OSNPB_020790500</name>
</gene>